<dbReference type="PANTHER" id="PTHR46470:SF2">
    <property type="entry name" value="GLYCERALDEHYDE 3-PHOSPHATE PHOSPHATASE"/>
    <property type="match status" value="1"/>
</dbReference>
<keyword evidence="3 5" id="KW-0378">Hydrolase</keyword>
<dbReference type="InterPro" id="IPR023214">
    <property type="entry name" value="HAD_sf"/>
</dbReference>
<dbReference type="InterPro" id="IPR006439">
    <property type="entry name" value="HAD-SF_hydro_IA"/>
</dbReference>
<accession>A0AAE4BSF0</accession>
<dbReference type="GO" id="GO:0046872">
    <property type="term" value="F:metal ion binding"/>
    <property type="evidence" value="ECO:0007669"/>
    <property type="project" value="UniProtKB-KW"/>
</dbReference>
<dbReference type="Gene3D" id="1.10.150.520">
    <property type="match status" value="1"/>
</dbReference>
<dbReference type="Pfam" id="PF00702">
    <property type="entry name" value="Hydrolase"/>
    <property type="match status" value="1"/>
</dbReference>
<dbReference type="AlphaFoldDB" id="A0AAE4BSF0"/>
<dbReference type="RefSeq" id="WP_309941755.1">
    <property type="nucleotide sequence ID" value="NZ_AP025305.1"/>
</dbReference>
<keyword evidence="6" id="KW-1185">Reference proteome</keyword>
<dbReference type="SUPFAM" id="SSF56784">
    <property type="entry name" value="HAD-like"/>
    <property type="match status" value="1"/>
</dbReference>
<dbReference type="SFLD" id="SFLDS00003">
    <property type="entry name" value="Haloacid_Dehalogenase"/>
    <property type="match status" value="1"/>
</dbReference>
<evidence type="ECO:0000313" key="6">
    <source>
        <dbReference type="Proteomes" id="UP001185092"/>
    </source>
</evidence>
<dbReference type="GO" id="GO:0016791">
    <property type="term" value="F:phosphatase activity"/>
    <property type="evidence" value="ECO:0007669"/>
    <property type="project" value="TreeGrafter"/>
</dbReference>
<dbReference type="Gene3D" id="3.40.50.1000">
    <property type="entry name" value="HAD superfamily/HAD-like"/>
    <property type="match status" value="1"/>
</dbReference>
<evidence type="ECO:0000256" key="4">
    <source>
        <dbReference type="ARBA" id="ARBA00022842"/>
    </source>
</evidence>
<dbReference type="EMBL" id="JAVDQD010000006">
    <property type="protein sequence ID" value="MDR6241179.1"/>
    <property type="molecule type" value="Genomic_DNA"/>
</dbReference>
<proteinExistence type="predicted"/>
<dbReference type="GO" id="GO:0044281">
    <property type="term" value="P:small molecule metabolic process"/>
    <property type="evidence" value="ECO:0007669"/>
    <property type="project" value="UniProtKB-ARBA"/>
</dbReference>
<keyword evidence="4" id="KW-0460">Magnesium</keyword>
<dbReference type="PANTHER" id="PTHR46470">
    <property type="entry name" value="N-ACYLNEURAMINATE-9-PHOSPHATASE"/>
    <property type="match status" value="1"/>
</dbReference>
<gene>
    <name evidence="5" type="ORF">HNQ88_004255</name>
</gene>
<dbReference type="Proteomes" id="UP001185092">
    <property type="component" value="Unassembled WGS sequence"/>
</dbReference>
<dbReference type="InterPro" id="IPR051400">
    <property type="entry name" value="HAD-like_hydrolase"/>
</dbReference>
<sequence length="206" mass="24198">MKTKTIVFDLFNTLVYIQKNNRFFIEIYKASENGFELSISEYLNLIMTNPIDRVIVLLGDKFKVLFEQKMDLLKEEIDSIIAFEETVEVLENLSKKFDLYLISNLASPYKAVLKDLNLEQYFIKTIFSCDTGYQKPEIKIFLEVEKDSGLEKGEILMVGDSLKADIKGSNMIGWNSLRICRNKDRLKNFEINNLKEIFQYIRHYQD</sequence>
<protein>
    <submittedName>
        <fullName evidence="5">Hydrolase of the HAD superfamily</fullName>
    </submittedName>
</protein>
<keyword evidence="2" id="KW-0479">Metal-binding</keyword>
<name>A0AAE4BSF0_9BACT</name>
<dbReference type="SFLD" id="SFLDG01129">
    <property type="entry name" value="C1.5:_HAD__Beta-PGM__Phosphata"/>
    <property type="match status" value="1"/>
</dbReference>
<evidence type="ECO:0000256" key="2">
    <source>
        <dbReference type="ARBA" id="ARBA00022723"/>
    </source>
</evidence>
<reference evidence="5" key="1">
    <citation type="submission" date="2023-07" db="EMBL/GenBank/DDBJ databases">
        <title>Genomic Encyclopedia of Type Strains, Phase IV (KMG-IV): sequencing the most valuable type-strain genomes for metagenomic binning, comparative biology and taxonomic classification.</title>
        <authorList>
            <person name="Goeker M."/>
        </authorList>
    </citation>
    <scope>NUCLEOTIDE SEQUENCE</scope>
    <source>
        <strain evidence="5">DSM 26174</strain>
    </source>
</reference>
<comment type="cofactor">
    <cofactor evidence="1">
        <name>Mg(2+)</name>
        <dbReference type="ChEBI" id="CHEBI:18420"/>
    </cofactor>
</comment>
<evidence type="ECO:0000256" key="1">
    <source>
        <dbReference type="ARBA" id="ARBA00001946"/>
    </source>
</evidence>
<organism evidence="5 6">
    <name type="scientific">Aureibacter tunicatorum</name>
    <dbReference type="NCBI Taxonomy" id="866807"/>
    <lineage>
        <taxon>Bacteria</taxon>
        <taxon>Pseudomonadati</taxon>
        <taxon>Bacteroidota</taxon>
        <taxon>Cytophagia</taxon>
        <taxon>Cytophagales</taxon>
        <taxon>Persicobacteraceae</taxon>
        <taxon>Aureibacter</taxon>
    </lineage>
</organism>
<dbReference type="NCBIfam" id="TIGR01549">
    <property type="entry name" value="HAD-SF-IA-v1"/>
    <property type="match status" value="1"/>
</dbReference>
<evidence type="ECO:0000256" key="3">
    <source>
        <dbReference type="ARBA" id="ARBA00022801"/>
    </source>
</evidence>
<comment type="caution">
    <text evidence="5">The sequence shown here is derived from an EMBL/GenBank/DDBJ whole genome shotgun (WGS) entry which is preliminary data.</text>
</comment>
<dbReference type="InterPro" id="IPR036412">
    <property type="entry name" value="HAD-like_sf"/>
</dbReference>
<evidence type="ECO:0000313" key="5">
    <source>
        <dbReference type="EMBL" id="MDR6241179.1"/>
    </source>
</evidence>